<dbReference type="InterPro" id="IPR027417">
    <property type="entry name" value="P-loop_NTPase"/>
</dbReference>
<dbReference type="GO" id="GO:0007059">
    <property type="term" value="P:chromosome segregation"/>
    <property type="evidence" value="ECO:0007669"/>
    <property type="project" value="UniProtKB-KW"/>
</dbReference>
<dbReference type="GO" id="GO:0003677">
    <property type="term" value="F:DNA binding"/>
    <property type="evidence" value="ECO:0007669"/>
    <property type="project" value="UniProtKB-KW"/>
</dbReference>
<dbReference type="GO" id="GO:0051301">
    <property type="term" value="P:cell division"/>
    <property type="evidence" value="ECO:0007669"/>
    <property type="project" value="UniProtKB-KW"/>
</dbReference>
<evidence type="ECO:0000313" key="18">
    <source>
        <dbReference type="EMBL" id="VYT13251.1"/>
    </source>
</evidence>
<evidence type="ECO:0000256" key="14">
    <source>
        <dbReference type="PROSITE-ProRule" id="PRU00289"/>
    </source>
</evidence>
<feature type="binding site" evidence="14">
    <location>
        <begin position="450"/>
        <end position="457"/>
    </location>
    <ligand>
        <name>ATP</name>
        <dbReference type="ChEBI" id="CHEBI:30616"/>
    </ligand>
</feature>
<evidence type="ECO:0000256" key="11">
    <source>
        <dbReference type="ARBA" id="ARBA00023136"/>
    </source>
</evidence>
<dbReference type="InterPro" id="IPR002543">
    <property type="entry name" value="FtsK_dom"/>
</dbReference>
<dbReference type="Pfam" id="PF01580">
    <property type="entry name" value="FtsK_SpoIIIE"/>
    <property type="match status" value="1"/>
</dbReference>
<keyword evidence="9 16" id="KW-1133">Transmembrane helix</keyword>
<evidence type="ECO:0000256" key="4">
    <source>
        <dbReference type="ARBA" id="ARBA00022618"/>
    </source>
</evidence>
<evidence type="ECO:0000256" key="2">
    <source>
        <dbReference type="ARBA" id="ARBA00006474"/>
    </source>
</evidence>
<dbReference type="Pfam" id="PF09397">
    <property type="entry name" value="FtsK_gamma"/>
    <property type="match status" value="1"/>
</dbReference>
<feature type="region of interest" description="Disordered" evidence="15">
    <location>
        <begin position="783"/>
        <end position="852"/>
    </location>
</feature>
<feature type="transmembrane region" description="Helical" evidence="16">
    <location>
        <begin position="43"/>
        <end position="68"/>
    </location>
</feature>
<evidence type="ECO:0000259" key="17">
    <source>
        <dbReference type="PROSITE" id="PS50901"/>
    </source>
</evidence>
<comment type="function">
    <text evidence="13">Essential cell division protein that coordinates cell division and chromosome segregation. The N-terminus is involved in assembly of the cell-division machinery. The C-terminus functions as a DNA motor that moves dsDNA in an ATP-dependent manner towards the dif recombination site, which is located within the replication terminus region. Required for activation of the Xer recombinase, allowing activation of chromosome unlinking by recombination.</text>
</comment>
<evidence type="ECO:0000256" key="9">
    <source>
        <dbReference type="ARBA" id="ARBA00022989"/>
    </source>
</evidence>
<sequence length="852" mass="91562">MIRAWRATDAQVKRDALAFIVMAVAVLVALREWFGISGQAGDFIHLCAAGFVGIFSVVLPIILVAFSVELVRVRSGNSALPHRVAGSLGVVLSLTGLVHVSKGNPAFDSAASIENAGGILGWFIARPLVLMLSSWGAAALLILLFLYSILLGTRTQVAQVPTLVRECVDRLAKRTRPEESDPAARAREEARRSLAAGDDPFLDSYDGDEHFRRAVESEPQEDVPSQVDTQRTRVMPASAPQVPEGQPASSAMDAPTEAMQVPALSVTENIEDQADLEPPAHTEEPAGGFQAELDENLSYTLPSSELLVRGAPHKTRSAVNDQVVQALRQVFAEFNVDAQVTGFSRGPTVTRYEVTLGPGVKVDRLTNLSKNIAYAVASADVRILAPIPGKSAIGIEIPNSDRETVALGDVLRSGAAQRNQHPLVVGVGKDVEGGYVVTNLAKTPHLLVAGQTGSGKSSFVNSMITSIMMRATPSQVRMILVDPKRVELTIYEGIPHLISPIITDPKKAAEALEWVVKEMDARYDDLATYGFKHVDDFNKAVSAGQVKALPGLNRELRPYPYLLVVVDELADLMMVAPRDVEASVQRITQLARAAGIHLVLATQRPSVDVVTGLIKANIPSRLAFATSSLADSRVILDQPGAEKLIGQGDALYLPSGASKPMRVQGAWVTESEIHSIVSHVKEQMQAQYRPDVLAPAKTAKVAEDIGDDLDDLLAAAELVISTQLGSTSMLQRKLRVGFARAGRLMDLLESREIVGPSEGSKARQVLVAPEQLPEILAMLRGESAHEPAPAPTQQQEVSSPNFADQSSKAPSNGYDGDTASSDPYSGHDFGGRTDWVDEEPEENEDAWQLTGR</sequence>
<feature type="region of interest" description="Disordered" evidence="15">
    <location>
        <begin position="172"/>
        <end position="206"/>
    </location>
</feature>
<keyword evidence="6 14" id="KW-0547">Nucleotide-binding</keyword>
<keyword evidence="10" id="KW-0238">DNA-binding</keyword>
<name>A0A6N2U9Y8_9ACTO</name>
<feature type="transmembrane region" description="Helical" evidence="16">
    <location>
        <begin position="12"/>
        <end position="31"/>
    </location>
</feature>
<dbReference type="InterPro" id="IPR041027">
    <property type="entry name" value="FtsK_alpha"/>
</dbReference>
<evidence type="ECO:0000256" key="8">
    <source>
        <dbReference type="ARBA" id="ARBA00022840"/>
    </source>
</evidence>
<feature type="compositionally biased region" description="Acidic residues" evidence="15">
    <location>
        <begin position="836"/>
        <end position="845"/>
    </location>
</feature>
<dbReference type="InterPro" id="IPR036390">
    <property type="entry name" value="WH_DNA-bd_sf"/>
</dbReference>
<evidence type="ECO:0000256" key="13">
    <source>
        <dbReference type="ARBA" id="ARBA00024986"/>
    </source>
</evidence>
<dbReference type="CDD" id="cd01127">
    <property type="entry name" value="TrwB_TraG_TraD_VirD4"/>
    <property type="match status" value="1"/>
</dbReference>
<keyword evidence="3" id="KW-1003">Cell membrane</keyword>
<keyword evidence="7" id="KW-0159">Chromosome partition</keyword>
<accession>A0A6N2U9Y8</accession>
<evidence type="ECO:0000256" key="6">
    <source>
        <dbReference type="ARBA" id="ARBA00022741"/>
    </source>
</evidence>
<evidence type="ECO:0000256" key="3">
    <source>
        <dbReference type="ARBA" id="ARBA00022475"/>
    </source>
</evidence>
<gene>
    <name evidence="18" type="primary">spoIIIE</name>
    <name evidence="18" type="ORF">AOLFYP35_01662</name>
</gene>
<dbReference type="InterPro" id="IPR018541">
    <property type="entry name" value="Ftsk_gamma"/>
</dbReference>
<dbReference type="GO" id="GO:0005524">
    <property type="term" value="F:ATP binding"/>
    <property type="evidence" value="ECO:0007669"/>
    <property type="project" value="UniProtKB-UniRule"/>
</dbReference>
<dbReference type="Gene3D" id="3.40.50.300">
    <property type="entry name" value="P-loop containing nucleotide triphosphate hydrolases"/>
    <property type="match status" value="1"/>
</dbReference>
<evidence type="ECO:0000256" key="1">
    <source>
        <dbReference type="ARBA" id="ARBA00004651"/>
    </source>
</evidence>
<dbReference type="PANTHER" id="PTHR22683">
    <property type="entry name" value="SPORULATION PROTEIN RELATED"/>
    <property type="match status" value="1"/>
</dbReference>
<organism evidence="18">
    <name type="scientific">Schaalia odontolytica</name>
    <dbReference type="NCBI Taxonomy" id="1660"/>
    <lineage>
        <taxon>Bacteria</taxon>
        <taxon>Bacillati</taxon>
        <taxon>Actinomycetota</taxon>
        <taxon>Actinomycetes</taxon>
        <taxon>Actinomycetales</taxon>
        <taxon>Actinomycetaceae</taxon>
        <taxon>Schaalia</taxon>
    </lineage>
</organism>
<keyword evidence="11 16" id="KW-0472">Membrane</keyword>
<keyword evidence="5 16" id="KW-0812">Transmembrane</keyword>
<dbReference type="InterPro" id="IPR025199">
    <property type="entry name" value="FtsK_4TM"/>
</dbReference>
<dbReference type="InterPro" id="IPR050206">
    <property type="entry name" value="FtsK/SpoIIIE/SftA"/>
</dbReference>
<feature type="compositionally biased region" description="Basic and acidic residues" evidence="15">
    <location>
        <begin position="172"/>
        <end position="192"/>
    </location>
</feature>
<dbReference type="PANTHER" id="PTHR22683:SF41">
    <property type="entry name" value="DNA TRANSLOCASE FTSK"/>
    <property type="match status" value="1"/>
</dbReference>
<dbReference type="PROSITE" id="PS50901">
    <property type="entry name" value="FTSK"/>
    <property type="match status" value="1"/>
</dbReference>
<protein>
    <submittedName>
        <fullName evidence="18">DNA translocase SpoIIIE</fullName>
    </submittedName>
</protein>
<reference evidence="18" key="1">
    <citation type="submission" date="2019-11" db="EMBL/GenBank/DDBJ databases">
        <authorList>
            <person name="Feng L."/>
        </authorList>
    </citation>
    <scope>NUCLEOTIDE SEQUENCE</scope>
    <source>
        <strain evidence="18">AodontolyticusLFYP35</strain>
    </source>
</reference>
<dbReference type="SMART" id="SM00843">
    <property type="entry name" value="Ftsk_gamma"/>
    <property type="match status" value="1"/>
</dbReference>
<dbReference type="Gene3D" id="1.10.10.10">
    <property type="entry name" value="Winged helix-like DNA-binding domain superfamily/Winged helix DNA-binding domain"/>
    <property type="match status" value="1"/>
</dbReference>
<evidence type="ECO:0000256" key="15">
    <source>
        <dbReference type="SAM" id="MobiDB-lite"/>
    </source>
</evidence>
<feature type="domain" description="FtsK" evidence="17">
    <location>
        <begin position="433"/>
        <end position="633"/>
    </location>
</feature>
<evidence type="ECO:0000256" key="12">
    <source>
        <dbReference type="ARBA" id="ARBA00023306"/>
    </source>
</evidence>
<feature type="transmembrane region" description="Helical" evidence="16">
    <location>
        <begin position="120"/>
        <end position="147"/>
    </location>
</feature>
<comment type="subcellular location">
    <subcellularLocation>
        <location evidence="1">Cell membrane</location>
        <topology evidence="1">Multi-pass membrane protein</topology>
    </subcellularLocation>
</comment>
<dbReference type="Pfam" id="PF17854">
    <property type="entry name" value="FtsK_alpha"/>
    <property type="match status" value="1"/>
</dbReference>
<feature type="compositionally biased region" description="Polar residues" evidence="15">
    <location>
        <begin position="791"/>
        <end position="810"/>
    </location>
</feature>
<keyword evidence="12" id="KW-0131">Cell cycle</keyword>
<evidence type="ECO:0000256" key="7">
    <source>
        <dbReference type="ARBA" id="ARBA00022829"/>
    </source>
</evidence>
<proteinExistence type="inferred from homology"/>
<keyword evidence="8 14" id="KW-0067">ATP-binding</keyword>
<keyword evidence="4" id="KW-0132">Cell division</keyword>
<evidence type="ECO:0000256" key="10">
    <source>
        <dbReference type="ARBA" id="ARBA00023125"/>
    </source>
</evidence>
<dbReference type="EMBL" id="CACRSM010000003">
    <property type="protein sequence ID" value="VYT13251.1"/>
    <property type="molecule type" value="Genomic_DNA"/>
</dbReference>
<dbReference type="AlphaFoldDB" id="A0A6N2U9Y8"/>
<dbReference type="GO" id="GO:0005886">
    <property type="term" value="C:plasma membrane"/>
    <property type="evidence" value="ECO:0007669"/>
    <property type="project" value="UniProtKB-SubCell"/>
</dbReference>
<evidence type="ECO:0000256" key="16">
    <source>
        <dbReference type="SAM" id="Phobius"/>
    </source>
</evidence>
<dbReference type="Pfam" id="PF13491">
    <property type="entry name" value="FtsK_4TM"/>
    <property type="match status" value="1"/>
</dbReference>
<evidence type="ECO:0000256" key="5">
    <source>
        <dbReference type="ARBA" id="ARBA00022692"/>
    </source>
</evidence>
<dbReference type="SUPFAM" id="SSF46785">
    <property type="entry name" value="Winged helix' DNA-binding domain"/>
    <property type="match status" value="1"/>
</dbReference>
<dbReference type="InterPro" id="IPR036388">
    <property type="entry name" value="WH-like_DNA-bd_sf"/>
</dbReference>
<comment type="similarity">
    <text evidence="2">Belongs to the FtsK/SpoIIIE/SftA family.</text>
</comment>
<dbReference type="SUPFAM" id="SSF52540">
    <property type="entry name" value="P-loop containing nucleoside triphosphate hydrolases"/>
    <property type="match status" value="1"/>
</dbReference>
<dbReference type="Gene3D" id="3.30.980.40">
    <property type="match status" value="1"/>
</dbReference>